<name>A0A068V937_COFCA</name>
<sequence length="28" mass="3576">MTYTVLMRRIRLLHSFSVVFLYWFYVFS</sequence>
<dbReference type="EMBL" id="HG739228">
    <property type="protein sequence ID" value="CDP17072.1"/>
    <property type="molecule type" value="Genomic_DNA"/>
</dbReference>
<keyword evidence="3" id="KW-1185">Reference proteome</keyword>
<reference evidence="3" key="1">
    <citation type="journal article" date="2014" name="Science">
        <title>The coffee genome provides insight into the convergent evolution of caffeine biosynthesis.</title>
        <authorList>
            <person name="Denoeud F."/>
            <person name="Carretero-Paulet L."/>
            <person name="Dereeper A."/>
            <person name="Droc G."/>
            <person name="Guyot R."/>
            <person name="Pietrella M."/>
            <person name="Zheng C."/>
            <person name="Alberti A."/>
            <person name="Anthony F."/>
            <person name="Aprea G."/>
            <person name="Aury J.M."/>
            <person name="Bento P."/>
            <person name="Bernard M."/>
            <person name="Bocs S."/>
            <person name="Campa C."/>
            <person name="Cenci A."/>
            <person name="Combes M.C."/>
            <person name="Crouzillat D."/>
            <person name="Da Silva C."/>
            <person name="Daddiego L."/>
            <person name="De Bellis F."/>
            <person name="Dussert S."/>
            <person name="Garsmeur O."/>
            <person name="Gayraud T."/>
            <person name="Guignon V."/>
            <person name="Jahn K."/>
            <person name="Jamilloux V."/>
            <person name="Joet T."/>
            <person name="Labadie K."/>
            <person name="Lan T."/>
            <person name="Leclercq J."/>
            <person name="Lepelley M."/>
            <person name="Leroy T."/>
            <person name="Li L.T."/>
            <person name="Librado P."/>
            <person name="Lopez L."/>
            <person name="Munoz A."/>
            <person name="Noel B."/>
            <person name="Pallavicini A."/>
            <person name="Perrotta G."/>
            <person name="Poncet V."/>
            <person name="Pot D."/>
            <person name="Priyono X."/>
            <person name="Rigoreau M."/>
            <person name="Rouard M."/>
            <person name="Rozas J."/>
            <person name="Tranchant-Dubreuil C."/>
            <person name="VanBuren R."/>
            <person name="Zhang Q."/>
            <person name="Andrade A.C."/>
            <person name="Argout X."/>
            <person name="Bertrand B."/>
            <person name="de Kochko A."/>
            <person name="Graziosi G."/>
            <person name="Henry R.J."/>
            <person name="Jayarama X."/>
            <person name="Ming R."/>
            <person name="Nagai C."/>
            <person name="Rounsley S."/>
            <person name="Sankoff D."/>
            <person name="Giuliano G."/>
            <person name="Albert V.A."/>
            <person name="Wincker P."/>
            <person name="Lashermes P."/>
        </authorList>
    </citation>
    <scope>NUCLEOTIDE SEQUENCE [LARGE SCALE GENOMIC DNA]</scope>
    <source>
        <strain evidence="3">cv. DH200-94</strain>
    </source>
</reference>
<keyword evidence="1" id="KW-0812">Transmembrane</keyword>
<accession>A0A068V937</accession>
<feature type="transmembrane region" description="Helical" evidence="1">
    <location>
        <begin position="12"/>
        <end position="27"/>
    </location>
</feature>
<evidence type="ECO:0000313" key="3">
    <source>
        <dbReference type="Proteomes" id="UP000295252"/>
    </source>
</evidence>
<dbReference type="Gramene" id="CDP17072">
    <property type="protein sequence ID" value="CDP17072"/>
    <property type="gene ID" value="GSCOC_T00004983001"/>
</dbReference>
<organism evidence="2 3">
    <name type="scientific">Coffea canephora</name>
    <name type="common">Robusta coffee</name>
    <dbReference type="NCBI Taxonomy" id="49390"/>
    <lineage>
        <taxon>Eukaryota</taxon>
        <taxon>Viridiplantae</taxon>
        <taxon>Streptophyta</taxon>
        <taxon>Embryophyta</taxon>
        <taxon>Tracheophyta</taxon>
        <taxon>Spermatophyta</taxon>
        <taxon>Magnoliopsida</taxon>
        <taxon>eudicotyledons</taxon>
        <taxon>Gunneridae</taxon>
        <taxon>Pentapetalae</taxon>
        <taxon>asterids</taxon>
        <taxon>lamiids</taxon>
        <taxon>Gentianales</taxon>
        <taxon>Rubiaceae</taxon>
        <taxon>Ixoroideae</taxon>
        <taxon>Gardenieae complex</taxon>
        <taxon>Bertiereae - Coffeeae clade</taxon>
        <taxon>Coffeeae</taxon>
        <taxon>Coffea</taxon>
    </lineage>
</organism>
<protein>
    <submittedName>
        <fullName evidence="2">Uncharacterized protein</fullName>
    </submittedName>
</protein>
<gene>
    <name evidence="2" type="ORF">GSCOC_T00004983001</name>
</gene>
<proteinExistence type="predicted"/>
<dbReference type="PhylomeDB" id="A0A068V937"/>
<keyword evidence="1" id="KW-1133">Transmembrane helix</keyword>
<dbReference type="Proteomes" id="UP000295252">
    <property type="component" value="Chromosome I"/>
</dbReference>
<keyword evidence="1" id="KW-0472">Membrane</keyword>
<dbReference type="InParanoid" id="A0A068V937"/>
<evidence type="ECO:0000256" key="1">
    <source>
        <dbReference type="SAM" id="Phobius"/>
    </source>
</evidence>
<evidence type="ECO:0000313" key="2">
    <source>
        <dbReference type="EMBL" id="CDP17072.1"/>
    </source>
</evidence>
<dbReference type="AlphaFoldDB" id="A0A068V937"/>